<dbReference type="PANTHER" id="PTHR16295:SF17">
    <property type="entry name" value="XIAP-ASSOCIATED FACTOR 1"/>
    <property type="match status" value="1"/>
</dbReference>
<dbReference type="GeneID" id="101352111"/>
<organism evidence="5 6">
    <name type="scientific">Trichechus manatus latirostris</name>
    <name type="common">Florida manatee</name>
    <dbReference type="NCBI Taxonomy" id="127582"/>
    <lineage>
        <taxon>Eukaryota</taxon>
        <taxon>Metazoa</taxon>
        <taxon>Chordata</taxon>
        <taxon>Craniata</taxon>
        <taxon>Vertebrata</taxon>
        <taxon>Euteleostomi</taxon>
        <taxon>Mammalia</taxon>
        <taxon>Eutheria</taxon>
        <taxon>Afrotheria</taxon>
        <taxon>Sirenia</taxon>
        <taxon>Trichechidae</taxon>
        <taxon>Trichechus</taxon>
    </lineage>
</organism>
<keyword evidence="1" id="KW-0479">Metal-binding</keyword>
<dbReference type="InterPro" id="IPR013083">
    <property type="entry name" value="Znf_RING/FYVE/PHD"/>
</dbReference>
<gene>
    <name evidence="6" type="primary">XAF1</name>
</gene>
<evidence type="ECO:0000313" key="6">
    <source>
        <dbReference type="RefSeq" id="XP_023586901.1"/>
    </source>
</evidence>
<dbReference type="InterPro" id="IPR049439">
    <property type="entry name" value="TRAFD1-XIAF1_Znf"/>
</dbReference>
<dbReference type="RefSeq" id="XP_023586901.1">
    <property type="nucleotide sequence ID" value="XM_023731133.1"/>
</dbReference>
<keyword evidence="5" id="KW-1185">Reference proteome</keyword>
<accession>A0A2Y9R098</accession>
<evidence type="ECO:0000256" key="2">
    <source>
        <dbReference type="ARBA" id="ARBA00022771"/>
    </source>
</evidence>
<feature type="domain" description="TRAFD1/XAF1 zinc finger" evidence="4">
    <location>
        <begin position="92"/>
        <end position="131"/>
    </location>
</feature>
<dbReference type="AlphaFoldDB" id="A0A2Y9R098"/>
<dbReference type="Pfam" id="PF21366">
    <property type="entry name" value="TRAFD1-XIAF1_ZnF"/>
    <property type="match status" value="1"/>
</dbReference>
<keyword evidence="2" id="KW-0863">Zinc-finger</keyword>
<keyword evidence="3" id="KW-0862">Zinc</keyword>
<sequence length="176" mass="20267">MEGDVKVCEYCKRSVACAHFALHEAHCLRFLVICPECGEPIPESKMEEHFENSHKEVERAKCRQNMQKHLLEVHETKECQMRQVKCKFCELAMDFSKQEIHEYHCGSRTELCPDCNQYILLRELASHKDACQGEQAQPSKGERMSAPVGKINCNSCNQMIPINKYAHHMVPITKSS</sequence>
<dbReference type="CTD" id="54739"/>
<dbReference type="Proteomes" id="UP000248480">
    <property type="component" value="Unplaced"/>
</dbReference>
<reference evidence="6" key="1">
    <citation type="submission" date="2025-08" db="UniProtKB">
        <authorList>
            <consortium name="RefSeq"/>
        </authorList>
    </citation>
    <scope>IDENTIFICATION</scope>
</reference>
<dbReference type="Gene3D" id="3.30.40.10">
    <property type="entry name" value="Zinc/RING finger domain, C3HC4 (zinc finger)"/>
    <property type="match status" value="2"/>
</dbReference>
<evidence type="ECO:0000259" key="4">
    <source>
        <dbReference type="Pfam" id="PF21366"/>
    </source>
</evidence>
<evidence type="ECO:0000256" key="3">
    <source>
        <dbReference type="ARBA" id="ARBA00022833"/>
    </source>
</evidence>
<dbReference type="GO" id="GO:0005739">
    <property type="term" value="C:mitochondrion"/>
    <property type="evidence" value="ECO:0007669"/>
    <property type="project" value="TreeGrafter"/>
</dbReference>
<evidence type="ECO:0000256" key="1">
    <source>
        <dbReference type="ARBA" id="ARBA00022723"/>
    </source>
</evidence>
<dbReference type="InterPro" id="IPR051986">
    <property type="entry name" value="Innate_Immune_Apopt_Reg"/>
</dbReference>
<dbReference type="PANTHER" id="PTHR16295">
    <property type="entry name" value="TRAF-TYPE ZINC FINGER PROTEIN-RELATED"/>
    <property type="match status" value="1"/>
</dbReference>
<proteinExistence type="predicted"/>
<dbReference type="GO" id="GO:0008270">
    <property type="term" value="F:zinc ion binding"/>
    <property type="evidence" value="ECO:0007669"/>
    <property type="project" value="UniProtKB-KW"/>
</dbReference>
<name>A0A2Y9R098_TRIMA</name>
<evidence type="ECO:0000313" key="5">
    <source>
        <dbReference type="Proteomes" id="UP000248480"/>
    </source>
</evidence>
<protein>
    <submittedName>
        <fullName evidence="6">XIAP-associated factor 1 isoform X2</fullName>
    </submittedName>
</protein>